<keyword evidence="1" id="KW-0472">Membrane</keyword>
<dbReference type="AlphaFoldDB" id="A0A060UN08"/>
<reference evidence="2" key="1">
    <citation type="submission" date="2014-03" db="EMBL/GenBank/DDBJ databases">
        <authorList>
            <person name="Genoscope - CEA"/>
        </authorList>
    </citation>
    <scope>NUCLEOTIDE SEQUENCE [LARGE SCALE GENOMIC DNA]</scope>
    <source>
        <strain evidence="2">CF27</strain>
    </source>
</reference>
<reference evidence="3 4" key="3">
    <citation type="submission" date="2017-03" db="EMBL/GenBank/DDBJ databases">
        <authorList>
            <person name="Regsiter A."/>
            <person name="William W."/>
        </authorList>
    </citation>
    <scope>NUCLEOTIDE SEQUENCE [LARGE SCALE GENOMIC DNA]</scope>
    <source>
        <strain evidence="3">PRJEB5721</strain>
    </source>
</reference>
<organism evidence="2">
    <name type="scientific">Acidithiobacillus ferrivorans</name>
    <dbReference type="NCBI Taxonomy" id="160808"/>
    <lineage>
        <taxon>Bacteria</taxon>
        <taxon>Pseudomonadati</taxon>
        <taxon>Pseudomonadota</taxon>
        <taxon>Acidithiobacillia</taxon>
        <taxon>Acidithiobacillales</taxon>
        <taxon>Acidithiobacillaceae</taxon>
        <taxon>Acidithiobacillus</taxon>
    </lineage>
</organism>
<keyword evidence="4" id="KW-1185">Reference proteome</keyword>
<sequence length="269" mass="31110">MLKDSGREKLSDKKIDFPVSGERFINKLFERLVALKVEFKNVDFRYCIFDAAYLRNCRFEECDFTGVRFINSNLAGCSFNGCKFDYASFDKTYVDNDILDVGCPGPENLKLKFARSLRMNYQQIGDAKSANKAIRIELKATEVHLHKAWKSNESYYRKKYKGLDRVKAYGEWLEFKLLDLIWGNGESSWKLCRAVLVVLLFITGVHVIGFGDPSLVKSYVNALLISPQVFLGILKPTAYPTSYITIIFLIRLIMFGFFMSIIIKRFNRR</sequence>
<name>A0A060UN08_9PROT</name>
<evidence type="ECO:0000313" key="2">
    <source>
        <dbReference type="EMBL" id="CDQ09850.1"/>
    </source>
</evidence>
<evidence type="ECO:0000256" key="1">
    <source>
        <dbReference type="SAM" id="Phobius"/>
    </source>
</evidence>
<dbReference type="Pfam" id="PF13599">
    <property type="entry name" value="Pentapeptide_4"/>
    <property type="match status" value="1"/>
</dbReference>
<evidence type="ECO:0000313" key="4">
    <source>
        <dbReference type="Proteomes" id="UP000193925"/>
    </source>
</evidence>
<proteinExistence type="predicted"/>
<gene>
    <name evidence="2" type="ORF">AFERRI_330005</name>
    <name evidence="3" type="ORF">AFERRI_50551</name>
</gene>
<dbReference type="Proteomes" id="UP000193925">
    <property type="component" value="Chromosome AFERRI"/>
</dbReference>
<protein>
    <submittedName>
        <fullName evidence="2 3">Low-complexity protein</fullName>
    </submittedName>
</protein>
<keyword evidence="1" id="KW-1133">Transmembrane helix</keyword>
<accession>A0A060UN08</accession>
<reference evidence="2" key="2">
    <citation type="submission" date="2014-07" db="EMBL/GenBank/DDBJ databases">
        <title>Initial genome analysis of the psychrotolerant acidophile Acidithiobacillus ferrivorans CF27: insights into iron and sulfur oxidation pathways and into biofilm formation.</title>
        <authorList>
            <person name="Talla E."/>
            <person name="Hedrich S."/>
            <person name="Mangenot S."/>
            <person name="Ji B."/>
            <person name="Johnson D.B."/>
            <person name="Barbe V."/>
            <person name="Bonnefoy V."/>
        </authorList>
    </citation>
    <scope>NUCLEOTIDE SEQUENCE [LARGE SCALE GENOMIC DNA]</scope>
    <source>
        <strain evidence="2">CF27</strain>
    </source>
</reference>
<feature type="transmembrane region" description="Helical" evidence="1">
    <location>
        <begin position="243"/>
        <end position="263"/>
    </location>
</feature>
<feature type="transmembrane region" description="Helical" evidence="1">
    <location>
        <begin position="191"/>
        <end position="211"/>
    </location>
</feature>
<dbReference type="RefSeq" id="WP_035192148.1">
    <property type="nucleotide sequence ID" value="NZ_CCCS020000027.1"/>
</dbReference>
<dbReference type="Gene3D" id="2.160.20.80">
    <property type="entry name" value="E3 ubiquitin-protein ligase SopA"/>
    <property type="match status" value="1"/>
</dbReference>
<dbReference type="InterPro" id="IPR001646">
    <property type="entry name" value="5peptide_repeat"/>
</dbReference>
<evidence type="ECO:0000313" key="3">
    <source>
        <dbReference type="EMBL" id="SMH67350.1"/>
    </source>
</evidence>
<dbReference type="SUPFAM" id="SSF141571">
    <property type="entry name" value="Pentapeptide repeat-like"/>
    <property type="match status" value="1"/>
</dbReference>
<dbReference type="EMBL" id="LT841305">
    <property type="protein sequence ID" value="SMH67350.1"/>
    <property type="molecule type" value="Genomic_DNA"/>
</dbReference>
<dbReference type="EMBL" id="CCCS020000027">
    <property type="protein sequence ID" value="CDQ09850.1"/>
    <property type="molecule type" value="Genomic_DNA"/>
</dbReference>
<keyword evidence="1" id="KW-0812">Transmembrane</keyword>